<keyword evidence="4" id="KW-1003">Cell membrane</keyword>
<protein>
    <recommendedName>
        <fullName evidence="11">Molybdate-binding protein ModA</fullName>
    </recommendedName>
    <alternativeName>
        <fullName evidence="12">Molybdate/tungstate-binding protein ModA</fullName>
    </alternativeName>
</protein>
<feature type="binding site" evidence="13">
    <location>
        <position position="191"/>
    </location>
    <ligand>
        <name>molybdate</name>
        <dbReference type="ChEBI" id="CHEBI:36264"/>
    </ligand>
</feature>
<feature type="binding site" evidence="13">
    <location>
        <position position="209"/>
    </location>
    <ligand>
        <name>molybdate</name>
        <dbReference type="ChEBI" id="CHEBI:36264"/>
    </ligand>
</feature>
<gene>
    <name evidence="15" type="primary">modA</name>
    <name evidence="15" type="ORF">MOTE_02030</name>
</gene>
<evidence type="ECO:0000313" key="16">
    <source>
        <dbReference type="Proteomes" id="UP000182811"/>
    </source>
</evidence>
<keyword evidence="13" id="KW-0500">Molybdenum</keyword>
<evidence type="ECO:0000256" key="5">
    <source>
        <dbReference type="ARBA" id="ARBA00022723"/>
    </source>
</evidence>
<dbReference type="AlphaFoldDB" id="A0A1J5NR13"/>
<feature type="binding site" evidence="13">
    <location>
        <position position="52"/>
    </location>
    <ligand>
        <name>molybdate</name>
        <dbReference type="ChEBI" id="CHEBI:36264"/>
    </ligand>
</feature>
<keyword evidence="6 14" id="KW-0732">Signal</keyword>
<evidence type="ECO:0000256" key="2">
    <source>
        <dbReference type="ARBA" id="ARBA00009175"/>
    </source>
</evidence>
<dbReference type="InterPro" id="IPR005950">
    <property type="entry name" value="ModA"/>
</dbReference>
<dbReference type="NCBIfam" id="TIGR01256">
    <property type="entry name" value="modA"/>
    <property type="match status" value="1"/>
</dbReference>
<dbReference type="PROSITE" id="PS51257">
    <property type="entry name" value="PROKAR_LIPOPROTEIN"/>
    <property type="match status" value="1"/>
</dbReference>
<dbReference type="EMBL" id="MDDC01000002">
    <property type="protein sequence ID" value="OIQ61134.1"/>
    <property type="molecule type" value="Genomic_DNA"/>
</dbReference>
<comment type="subunit">
    <text evidence="10">The complex is composed of two ATP-binding proteins (ModC), two transmembrane proteins (ModB) and a solute-binding protein (ModA).</text>
</comment>
<sequence>MKLRRASILIASTLIAALALAGCRQAGAGQPQLDQNRGQQPEGQLVVFAAASLTDAFGEIGRAFEESHPGVTVKFNFGGSQQLRTQIEQGMSADIFASADQKYMQELVDKGLMEQPRDFTANTLTIIVPKNNPAGIQSAADLANKGKLVLAAPDVPIGKYSRRALENLAALYGPDFPKQVEKRVVSQETNVRQVVAKVALGEADAGIVYVTDISSSYRDKLATIPFPPEANVRATYPIAVVKGSKQAGLARELVNLILSPEGQKILAKYGFLPVKEGS</sequence>
<keyword evidence="7" id="KW-0472">Membrane</keyword>
<dbReference type="Pfam" id="PF13531">
    <property type="entry name" value="SBP_bac_11"/>
    <property type="match status" value="1"/>
</dbReference>
<feature type="chain" id="PRO_5039003772" description="Molybdate-binding protein ModA" evidence="14">
    <location>
        <begin position="22"/>
        <end position="278"/>
    </location>
</feature>
<evidence type="ECO:0000256" key="3">
    <source>
        <dbReference type="ARBA" id="ARBA00022448"/>
    </source>
</evidence>
<evidence type="ECO:0000256" key="6">
    <source>
        <dbReference type="ARBA" id="ARBA00022729"/>
    </source>
</evidence>
<reference evidence="15 16" key="1">
    <citation type="submission" date="2016-08" db="EMBL/GenBank/DDBJ databases">
        <title>Genome-based comparison of Moorella thermoacetic strains.</title>
        <authorList>
            <person name="Poehlein A."/>
            <person name="Bengelsdorf F.R."/>
            <person name="Esser C."/>
            <person name="Duerre P."/>
            <person name="Daniel R."/>
        </authorList>
    </citation>
    <scope>NUCLEOTIDE SEQUENCE [LARGE SCALE GENOMIC DNA]</scope>
    <source>
        <strain evidence="15 16">DSM 21394</strain>
    </source>
</reference>
<feature type="signal peptide" evidence="14">
    <location>
        <begin position="1"/>
        <end position="21"/>
    </location>
</feature>
<evidence type="ECO:0000256" key="14">
    <source>
        <dbReference type="SAM" id="SignalP"/>
    </source>
</evidence>
<evidence type="ECO:0000256" key="1">
    <source>
        <dbReference type="ARBA" id="ARBA00004236"/>
    </source>
</evidence>
<evidence type="ECO:0000256" key="11">
    <source>
        <dbReference type="ARBA" id="ARBA00073171"/>
    </source>
</evidence>
<dbReference type="GO" id="GO:0015689">
    <property type="term" value="P:molybdate ion transport"/>
    <property type="evidence" value="ECO:0007669"/>
    <property type="project" value="InterPro"/>
</dbReference>
<accession>A0A1J5NR13</accession>
<dbReference type="GO" id="GO:0046872">
    <property type="term" value="F:metal ion binding"/>
    <property type="evidence" value="ECO:0007669"/>
    <property type="project" value="UniProtKB-KW"/>
</dbReference>
<comment type="subcellular location">
    <subcellularLocation>
        <location evidence="1">Cell membrane</location>
    </subcellularLocation>
</comment>
<proteinExistence type="inferred from homology"/>
<dbReference type="Gene3D" id="3.40.190.10">
    <property type="entry name" value="Periplasmic binding protein-like II"/>
    <property type="match status" value="2"/>
</dbReference>
<name>A0A1J5NR13_NEOTH</name>
<comment type="function">
    <text evidence="9">Involved in the transport of molybdenum into the cell. Part of the binding-protein-dependent transport system ModABCD.</text>
</comment>
<evidence type="ECO:0000256" key="4">
    <source>
        <dbReference type="ARBA" id="ARBA00022475"/>
    </source>
</evidence>
<keyword evidence="3" id="KW-0813">Transport</keyword>
<comment type="caution">
    <text evidence="15">The sequence shown here is derived from an EMBL/GenBank/DDBJ whole genome shotgun (WGS) entry which is preliminary data.</text>
</comment>
<keyword evidence="8" id="KW-0826">Tungsten</keyword>
<dbReference type="PANTHER" id="PTHR30632">
    <property type="entry name" value="MOLYBDATE-BINDING PERIPLASMIC PROTEIN"/>
    <property type="match status" value="1"/>
</dbReference>
<evidence type="ECO:0000256" key="9">
    <source>
        <dbReference type="ARBA" id="ARBA00056002"/>
    </source>
</evidence>
<dbReference type="FunFam" id="3.40.190.10:FF:000030">
    <property type="entry name" value="Molybdate ABC transporter substrate-binding protein"/>
    <property type="match status" value="1"/>
</dbReference>
<dbReference type="GO" id="GO:0030973">
    <property type="term" value="F:molybdate ion binding"/>
    <property type="evidence" value="ECO:0007669"/>
    <property type="project" value="TreeGrafter"/>
</dbReference>
<evidence type="ECO:0000256" key="12">
    <source>
        <dbReference type="ARBA" id="ARBA00078141"/>
    </source>
</evidence>
<evidence type="ECO:0000313" key="15">
    <source>
        <dbReference type="EMBL" id="OIQ61134.1"/>
    </source>
</evidence>
<feature type="binding site" evidence="13">
    <location>
        <position position="80"/>
    </location>
    <ligand>
        <name>molybdate</name>
        <dbReference type="ChEBI" id="CHEBI:36264"/>
    </ligand>
</feature>
<keyword evidence="5 13" id="KW-0479">Metal-binding</keyword>
<evidence type="ECO:0000256" key="7">
    <source>
        <dbReference type="ARBA" id="ARBA00023136"/>
    </source>
</evidence>
<organism evidence="15 16">
    <name type="scientific">Neomoorella thermoacetica</name>
    <name type="common">Clostridium thermoaceticum</name>
    <dbReference type="NCBI Taxonomy" id="1525"/>
    <lineage>
        <taxon>Bacteria</taxon>
        <taxon>Bacillati</taxon>
        <taxon>Bacillota</taxon>
        <taxon>Clostridia</taxon>
        <taxon>Neomoorellales</taxon>
        <taxon>Neomoorellaceae</taxon>
        <taxon>Neomoorella</taxon>
    </lineage>
</organism>
<dbReference type="SUPFAM" id="SSF53850">
    <property type="entry name" value="Periplasmic binding protein-like II"/>
    <property type="match status" value="1"/>
</dbReference>
<dbReference type="Proteomes" id="UP000182811">
    <property type="component" value="Unassembled WGS sequence"/>
</dbReference>
<dbReference type="GO" id="GO:0005886">
    <property type="term" value="C:plasma membrane"/>
    <property type="evidence" value="ECO:0007669"/>
    <property type="project" value="UniProtKB-SubCell"/>
</dbReference>
<evidence type="ECO:0000256" key="13">
    <source>
        <dbReference type="PIRSR" id="PIRSR004846-1"/>
    </source>
</evidence>
<evidence type="ECO:0000256" key="10">
    <source>
        <dbReference type="ARBA" id="ARBA00062515"/>
    </source>
</evidence>
<dbReference type="OrthoDB" id="9785015at2"/>
<dbReference type="CDD" id="cd13538">
    <property type="entry name" value="PBP2_ModA_like_1"/>
    <property type="match status" value="1"/>
</dbReference>
<dbReference type="PIRSF" id="PIRSF004846">
    <property type="entry name" value="ModA"/>
    <property type="match status" value="1"/>
</dbReference>
<dbReference type="InterPro" id="IPR050682">
    <property type="entry name" value="ModA/WtpA"/>
</dbReference>
<comment type="similarity">
    <text evidence="2">Belongs to the bacterial solute-binding protein ModA family.</text>
</comment>
<evidence type="ECO:0000256" key="8">
    <source>
        <dbReference type="ARBA" id="ARBA00023245"/>
    </source>
</evidence>
<dbReference type="PANTHER" id="PTHR30632:SF0">
    <property type="entry name" value="SULFATE-BINDING PROTEIN"/>
    <property type="match status" value="1"/>
</dbReference>